<name>A0A645EJV2_9ZZZZ</name>
<gene>
    <name evidence="1" type="ORF">SDC9_148937</name>
</gene>
<reference evidence="1" key="1">
    <citation type="submission" date="2019-08" db="EMBL/GenBank/DDBJ databases">
        <authorList>
            <person name="Kucharzyk K."/>
            <person name="Murdoch R.W."/>
            <person name="Higgins S."/>
            <person name="Loffler F."/>
        </authorList>
    </citation>
    <scope>NUCLEOTIDE SEQUENCE</scope>
</reference>
<dbReference type="AlphaFoldDB" id="A0A645EJV2"/>
<organism evidence="1">
    <name type="scientific">bioreactor metagenome</name>
    <dbReference type="NCBI Taxonomy" id="1076179"/>
    <lineage>
        <taxon>unclassified sequences</taxon>
        <taxon>metagenomes</taxon>
        <taxon>ecological metagenomes</taxon>
    </lineage>
</organism>
<proteinExistence type="predicted"/>
<evidence type="ECO:0008006" key="2">
    <source>
        <dbReference type="Google" id="ProtNLM"/>
    </source>
</evidence>
<dbReference type="EMBL" id="VSSQ01047721">
    <property type="protein sequence ID" value="MPN01726.1"/>
    <property type="molecule type" value="Genomic_DNA"/>
</dbReference>
<sequence>MFIDPEKADVMETVFVYSKDGIEKEFTEENYPWNDSTWVFVDMKTKLVKEGEKPAIEDFSVEALYYDETISSWDIGGNITDIILSEPSYTFLMIAYSLEKMNLKHLENFKEVNRYAAEKGYSFYLLTSSSTEVVEAWEQRHQTGFQFCHADERVLKTMIRANPGLMLLKEGTVMDKWHGANALHAVKLDENVK</sequence>
<protein>
    <recommendedName>
        <fullName evidence="2">Thioredoxin-like fold domain-containing protein</fullName>
    </recommendedName>
</protein>
<comment type="caution">
    <text evidence="1">The sequence shown here is derived from an EMBL/GenBank/DDBJ whole genome shotgun (WGS) entry which is preliminary data.</text>
</comment>
<accession>A0A645EJV2</accession>
<evidence type="ECO:0000313" key="1">
    <source>
        <dbReference type="EMBL" id="MPN01726.1"/>
    </source>
</evidence>